<gene>
    <name evidence="1" type="ORF">C7212DRAFT_189992</name>
</gene>
<comment type="caution">
    <text evidence="1">The sequence shown here is derived from an EMBL/GenBank/DDBJ whole genome shotgun (WGS) entry which is preliminary data.</text>
</comment>
<accession>A0A317STA8</accession>
<dbReference type="AlphaFoldDB" id="A0A317STA8"/>
<dbReference type="EMBL" id="PYWC01000029">
    <property type="protein sequence ID" value="PWW76857.1"/>
    <property type="molecule type" value="Genomic_DNA"/>
</dbReference>
<evidence type="ECO:0000313" key="1">
    <source>
        <dbReference type="EMBL" id="PWW76857.1"/>
    </source>
</evidence>
<keyword evidence="2" id="KW-1185">Reference proteome</keyword>
<evidence type="ECO:0000313" key="2">
    <source>
        <dbReference type="Proteomes" id="UP000246991"/>
    </source>
</evidence>
<sequence length="52" mass="5868">SRIDSIACLEKHPNLSPTGSAVLQLCHTLNPEKRYVVYINNMFSTISLFCEL</sequence>
<dbReference type="Proteomes" id="UP000246991">
    <property type="component" value="Unassembled WGS sequence"/>
</dbReference>
<reference evidence="1 2" key="1">
    <citation type="submission" date="2018-03" db="EMBL/GenBank/DDBJ databases">
        <title>Genomes of Pezizomycetes fungi and the evolution of truffles.</title>
        <authorList>
            <person name="Murat C."/>
            <person name="Payen T."/>
            <person name="Noel B."/>
            <person name="Kuo A."/>
            <person name="Martin F.M."/>
        </authorList>
    </citation>
    <scope>NUCLEOTIDE SEQUENCE [LARGE SCALE GENOMIC DNA]</scope>
    <source>
        <strain evidence="1">091103-1</strain>
    </source>
</reference>
<organism evidence="1 2">
    <name type="scientific">Tuber magnatum</name>
    <name type="common">white Piedmont truffle</name>
    <dbReference type="NCBI Taxonomy" id="42249"/>
    <lineage>
        <taxon>Eukaryota</taxon>
        <taxon>Fungi</taxon>
        <taxon>Dikarya</taxon>
        <taxon>Ascomycota</taxon>
        <taxon>Pezizomycotina</taxon>
        <taxon>Pezizomycetes</taxon>
        <taxon>Pezizales</taxon>
        <taxon>Tuberaceae</taxon>
        <taxon>Tuber</taxon>
    </lineage>
</organism>
<name>A0A317STA8_9PEZI</name>
<proteinExistence type="predicted"/>
<feature type="non-terminal residue" evidence="1">
    <location>
        <position position="1"/>
    </location>
</feature>
<protein>
    <submittedName>
        <fullName evidence="1">Uncharacterized protein</fullName>
    </submittedName>
</protein>